<feature type="region of interest" description="Disordered" evidence="1">
    <location>
        <begin position="1"/>
        <end position="40"/>
    </location>
</feature>
<reference evidence="2 3" key="1">
    <citation type="submission" date="2019-03" db="EMBL/GenBank/DDBJ databases">
        <title>First draft genome of Liparis tanakae, snailfish: a comprehensive survey of snailfish specific genes.</title>
        <authorList>
            <person name="Kim W."/>
            <person name="Song I."/>
            <person name="Jeong J.-H."/>
            <person name="Kim D."/>
            <person name="Kim S."/>
            <person name="Ryu S."/>
            <person name="Song J.Y."/>
            <person name="Lee S.K."/>
        </authorList>
    </citation>
    <scope>NUCLEOTIDE SEQUENCE [LARGE SCALE GENOMIC DNA]</scope>
    <source>
        <tissue evidence="2">Muscle</tissue>
    </source>
</reference>
<proteinExistence type="predicted"/>
<feature type="compositionally biased region" description="Basic and acidic residues" evidence="1">
    <location>
        <begin position="1"/>
        <end position="12"/>
    </location>
</feature>
<dbReference type="AlphaFoldDB" id="A0A4Z2ESV7"/>
<gene>
    <name evidence="2" type="ORF">EYF80_058486</name>
</gene>
<feature type="compositionally biased region" description="Basic and acidic residues" evidence="1">
    <location>
        <begin position="30"/>
        <end position="40"/>
    </location>
</feature>
<organism evidence="2 3">
    <name type="scientific">Liparis tanakae</name>
    <name type="common">Tanaka's snailfish</name>
    <dbReference type="NCBI Taxonomy" id="230148"/>
    <lineage>
        <taxon>Eukaryota</taxon>
        <taxon>Metazoa</taxon>
        <taxon>Chordata</taxon>
        <taxon>Craniata</taxon>
        <taxon>Vertebrata</taxon>
        <taxon>Euteleostomi</taxon>
        <taxon>Actinopterygii</taxon>
        <taxon>Neopterygii</taxon>
        <taxon>Teleostei</taxon>
        <taxon>Neoteleostei</taxon>
        <taxon>Acanthomorphata</taxon>
        <taxon>Eupercaria</taxon>
        <taxon>Perciformes</taxon>
        <taxon>Cottioidei</taxon>
        <taxon>Cottales</taxon>
        <taxon>Liparidae</taxon>
        <taxon>Liparis</taxon>
    </lineage>
</organism>
<keyword evidence="3" id="KW-1185">Reference proteome</keyword>
<evidence type="ECO:0000256" key="1">
    <source>
        <dbReference type="SAM" id="MobiDB-lite"/>
    </source>
</evidence>
<protein>
    <submittedName>
        <fullName evidence="2">Uncharacterized protein</fullName>
    </submittedName>
</protein>
<dbReference type="EMBL" id="SRLO01003541">
    <property type="protein sequence ID" value="TNN31362.1"/>
    <property type="molecule type" value="Genomic_DNA"/>
</dbReference>
<sequence>METRGDDRDSPCRPRSGGGSFSARISMPRPPHEPSEKLSVEKGRDFDKILSTWLHCPQVANVINKRIVGCDYHRCVAGVLIRVQEGERRALKTGFKAGRDADGGSNVLKAVGRTHLHRLRPARRNTGTYGFLHGSLQGFVVLRRTITY</sequence>
<evidence type="ECO:0000313" key="2">
    <source>
        <dbReference type="EMBL" id="TNN31362.1"/>
    </source>
</evidence>
<dbReference type="Proteomes" id="UP000314294">
    <property type="component" value="Unassembled WGS sequence"/>
</dbReference>
<name>A0A4Z2ESV7_9TELE</name>
<comment type="caution">
    <text evidence="2">The sequence shown here is derived from an EMBL/GenBank/DDBJ whole genome shotgun (WGS) entry which is preliminary data.</text>
</comment>
<evidence type="ECO:0000313" key="3">
    <source>
        <dbReference type="Proteomes" id="UP000314294"/>
    </source>
</evidence>
<accession>A0A4Z2ESV7</accession>